<dbReference type="InterPro" id="IPR029000">
    <property type="entry name" value="Cyclophilin-like_dom_sf"/>
</dbReference>
<dbReference type="AlphaFoldDB" id="A0AAP8MGG3"/>
<dbReference type="SMART" id="SM00797">
    <property type="entry name" value="AHS2"/>
    <property type="match status" value="1"/>
</dbReference>
<evidence type="ECO:0000313" key="5">
    <source>
        <dbReference type="EMBL" id="PLW87430.1"/>
    </source>
</evidence>
<dbReference type="InterPro" id="IPR052708">
    <property type="entry name" value="PxpC"/>
</dbReference>
<evidence type="ECO:0000256" key="2">
    <source>
        <dbReference type="ARBA" id="ARBA00022801"/>
    </source>
</evidence>
<dbReference type="Pfam" id="PF02626">
    <property type="entry name" value="CT_A_B"/>
    <property type="match status" value="1"/>
</dbReference>
<dbReference type="GO" id="GO:0016787">
    <property type="term" value="F:hydrolase activity"/>
    <property type="evidence" value="ECO:0007669"/>
    <property type="project" value="UniProtKB-KW"/>
</dbReference>
<keyword evidence="6" id="KW-1185">Reference proteome</keyword>
<dbReference type="InterPro" id="IPR003778">
    <property type="entry name" value="CT_A_B"/>
</dbReference>
<feature type="domain" description="Carboxyltransferase" evidence="4">
    <location>
        <begin position="24"/>
        <end position="302"/>
    </location>
</feature>
<dbReference type="Proteomes" id="UP000235162">
    <property type="component" value="Unassembled WGS sequence"/>
</dbReference>
<dbReference type="Gene3D" id="2.40.100.10">
    <property type="entry name" value="Cyclophilin-like"/>
    <property type="match status" value="1"/>
</dbReference>
<dbReference type="GO" id="GO:0005524">
    <property type="term" value="F:ATP binding"/>
    <property type="evidence" value="ECO:0007669"/>
    <property type="project" value="UniProtKB-KW"/>
</dbReference>
<dbReference type="RefSeq" id="WP_084200505.1">
    <property type="nucleotide sequence ID" value="NZ_BMYL01000001.1"/>
</dbReference>
<organism evidence="5 6">
    <name type="scientific">Halioglobus japonicus</name>
    <dbReference type="NCBI Taxonomy" id="930805"/>
    <lineage>
        <taxon>Bacteria</taxon>
        <taxon>Pseudomonadati</taxon>
        <taxon>Pseudomonadota</taxon>
        <taxon>Gammaproteobacteria</taxon>
        <taxon>Cellvibrionales</taxon>
        <taxon>Halieaceae</taxon>
        <taxon>Halioglobus</taxon>
    </lineage>
</organism>
<protein>
    <submittedName>
        <fullName evidence="5">Allophanate hydrolase</fullName>
    </submittedName>
</protein>
<keyword evidence="2 5" id="KW-0378">Hydrolase</keyword>
<proteinExistence type="predicted"/>
<keyword evidence="3" id="KW-0067">ATP-binding</keyword>
<sequence>MSVKVIQPGLLSLLQDGGRLGQHRIGLTNGGPLDPEAFHTCNRLLQNPEGSTAIEVSFGGLQLEAQVDTFICLTGAIMTLRINQQEQPRWEVLPVTAGDSIHIEFAEQGCRGYLGIAGGFDVEPSFTSTATVMREGIGGLNGDKLAAGDVLPCPAGEIRQRLYLEEHLQPKYEDITTVRVIPGYQQKHFNRYQQRRFFSHGYTVSDRCDRMGYRLEGPAIECDIEGILSEGICFGAIQIPADGQPIVLLNDRQTIGGYPKIGAALSLDCARLAQLRPGGQVHFAPITQHAAHNALHLANSFQQRLTFKERRA</sequence>
<name>A0AAP8MGG3_9GAMM</name>
<keyword evidence="1" id="KW-0547">Nucleotide-binding</keyword>
<reference evidence="5 6" key="1">
    <citation type="submission" date="2018-01" db="EMBL/GenBank/DDBJ databases">
        <title>The draft genome sequence of Halioglobus japonicus S1-36.</title>
        <authorList>
            <person name="Du Z.-J."/>
            <person name="Shi M.-J."/>
        </authorList>
    </citation>
    <scope>NUCLEOTIDE SEQUENCE [LARGE SCALE GENOMIC DNA]</scope>
    <source>
        <strain evidence="5 6">S1-36</strain>
    </source>
</reference>
<gene>
    <name evidence="5" type="ORF">C0029_02230</name>
</gene>
<dbReference type="EMBL" id="PKUR01000001">
    <property type="protein sequence ID" value="PLW87430.1"/>
    <property type="molecule type" value="Genomic_DNA"/>
</dbReference>
<comment type="caution">
    <text evidence="5">The sequence shown here is derived from an EMBL/GenBank/DDBJ whole genome shotgun (WGS) entry which is preliminary data.</text>
</comment>
<dbReference type="KEGG" id="hja:BST95_15970"/>
<dbReference type="NCBIfam" id="TIGR00724">
    <property type="entry name" value="urea_amlyse_rel"/>
    <property type="match status" value="1"/>
</dbReference>
<dbReference type="SUPFAM" id="SSF50891">
    <property type="entry name" value="Cyclophilin-like"/>
    <property type="match status" value="1"/>
</dbReference>
<evidence type="ECO:0000256" key="1">
    <source>
        <dbReference type="ARBA" id="ARBA00022741"/>
    </source>
</evidence>
<evidence type="ECO:0000313" key="6">
    <source>
        <dbReference type="Proteomes" id="UP000235162"/>
    </source>
</evidence>
<accession>A0AAP8MGG3</accession>
<evidence type="ECO:0000256" key="3">
    <source>
        <dbReference type="ARBA" id="ARBA00022840"/>
    </source>
</evidence>
<dbReference type="PANTHER" id="PTHR43309">
    <property type="entry name" value="5-OXOPROLINASE SUBUNIT C"/>
    <property type="match status" value="1"/>
</dbReference>
<evidence type="ECO:0000259" key="4">
    <source>
        <dbReference type="SMART" id="SM00797"/>
    </source>
</evidence>
<dbReference type="PANTHER" id="PTHR43309:SF4">
    <property type="entry name" value="CARBOXYLTRANSFERASE DOMAIN-CONTAINING PROTEIN"/>
    <property type="match status" value="1"/>
</dbReference>